<reference evidence="1" key="1">
    <citation type="journal article" date="1999" name="Methods Enzymol.">
        <title>High-efficiency full-length cDNA cloning.</title>
        <authorList>
            <person name="Carninci P."/>
            <person name="Hayashizaki Y."/>
        </authorList>
    </citation>
    <scope>NUCLEOTIDE SEQUENCE</scope>
    <source>
        <strain evidence="1">C57BL/6J</strain>
        <tissue evidence="1">Corpus striatum</tissue>
    </source>
</reference>
<dbReference type="AGR" id="MGI:2147728"/>
<dbReference type="MGI" id="MGI:2147728">
    <property type="gene designation" value="C030016D13Rik"/>
</dbReference>
<reference evidence="1" key="7">
    <citation type="journal article" date="2005" name="Science">
        <title>The Transcriptional Landscape of the Mammalian Genome.</title>
        <authorList>
            <consortium name="The FANTOM Consortium"/>
            <consortium name="Riken Genome Exploration Research Group and Genome Science Group (Genome Network Project Core Group)"/>
        </authorList>
    </citation>
    <scope>NUCLEOTIDE SEQUENCE</scope>
    <source>
        <strain evidence="1">C57BL/6J</strain>
        <tissue evidence="1">Corpus striatum</tissue>
    </source>
</reference>
<accession>Q8BQN3</accession>
<name>Q8BQN3_MOUSE</name>
<protein>
    <submittedName>
        <fullName evidence="1">Uncharacterized protein</fullName>
    </submittedName>
</protein>
<reference evidence="1" key="8">
    <citation type="journal article" date="2005" name="Science">
        <title>Antisense Transcription in the Mammalian Transcriptome.</title>
        <authorList>
            <consortium name="RIKEN Genome Exploration Research Group and Genome Science Group (Genome Network Project Core Group) and the FANTOM Consortium"/>
        </authorList>
    </citation>
    <scope>NUCLEOTIDE SEQUENCE</scope>
    <source>
        <strain evidence="1">C57BL/6J</strain>
        <tissue evidence="1">Corpus striatum</tissue>
    </source>
</reference>
<reference evidence="1" key="5">
    <citation type="submission" date="2001-07" db="EMBL/GenBank/DDBJ databases">
        <authorList>
            <person name="Adachi J."/>
            <person name="Aizawa K."/>
            <person name="Akimura T."/>
            <person name="Arakawa T."/>
            <person name="Bono H."/>
            <person name="Carninci P."/>
            <person name="Fukuda S."/>
            <person name="Furuno M."/>
            <person name="Hanagaki T."/>
            <person name="Hara A."/>
            <person name="Hashizume W."/>
            <person name="Hayashida K."/>
            <person name="Hayatsu N."/>
            <person name="Hiramoto K."/>
            <person name="Hiraoka T."/>
            <person name="Hirozane T."/>
            <person name="Hori F."/>
            <person name="Imotani K."/>
            <person name="Ishii Y."/>
            <person name="Itoh M."/>
            <person name="Kagawa I."/>
            <person name="Kasukawa T."/>
            <person name="Katoh H."/>
            <person name="Kawai J."/>
            <person name="Kojima Y."/>
            <person name="Kondo S."/>
            <person name="Konno H."/>
            <person name="Kouda M."/>
            <person name="Koya S."/>
            <person name="Kurihara C."/>
            <person name="Matsuyama T."/>
            <person name="Miyazaki A."/>
            <person name="Murata M."/>
            <person name="Nakamura M."/>
            <person name="Nishi K."/>
            <person name="Nomura K."/>
            <person name="Numazaki R."/>
            <person name="Ohno M."/>
            <person name="Ohsato N."/>
            <person name="Okazaki Y."/>
            <person name="Saito R."/>
            <person name="Saitoh H."/>
            <person name="Sakai C."/>
            <person name="Sakai K."/>
            <person name="Sakazume N."/>
            <person name="Sano H."/>
            <person name="Sasaki D."/>
            <person name="Shibata K."/>
            <person name="Shinagawa A."/>
            <person name="Shiraki T."/>
            <person name="Sogabe Y."/>
            <person name="Tagami M."/>
            <person name="Tagawa A."/>
            <person name="Takahashi F."/>
            <person name="Takaku-Akahira S."/>
            <person name="Takeda Y."/>
            <person name="Tanaka T."/>
            <person name="Tomaru A."/>
            <person name="Toya T."/>
            <person name="Yasunishi A."/>
            <person name="Muramatsu M."/>
            <person name="Hayashizaki Y."/>
        </authorList>
    </citation>
    <scope>NUCLEOTIDE SEQUENCE</scope>
    <source>
        <strain evidence="1">C57BL/6J</strain>
        <tissue evidence="1">Corpus striatum</tissue>
    </source>
</reference>
<reference evidence="1" key="3">
    <citation type="journal article" date="2000" name="Genome Res.">
        <title>RIKEN integrated sequence analysis (RISA) system--384-format sequencing pipeline with 384 multicapillary sequencer.</title>
        <authorList>
            <person name="Shibata K."/>
            <person name="Itoh M."/>
            <person name="Aizawa K."/>
            <person name="Nagaoka S."/>
            <person name="Sasaki N."/>
            <person name="Carninci P."/>
            <person name="Konno H."/>
            <person name="Akiyama J."/>
            <person name="Nishi K."/>
            <person name="Kitsunai T."/>
            <person name="Tashiro H."/>
            <person name="Itoh M."/>
            <person name="Sumi N."/>
            <person name="Ishii Y."/>
            <person name="Nakamura S."/>
            <person name="Hazama M."/>
            <person name="Nishine T."/>
            <person name="Harada A."/>
            <person name="Yamamoto R."/>
            <person name="Matsumoto H."/>
            <person name="Sakaguchi S."/>
            <person name="Ikegami T."/>
            <person name="Kashiwagi K."/>
            <person name="Fujiwake S."/>
            <person name="Inoue K."/>
            <person name="Togawa Y."/>
            <person name="Izawa M."/>
            <person name="Ohara E."/>
            <person name="Watahiki M."/>
            <person name="Yoneda Y."/>
            <person name="Ishikawa T."/>
            <person name="Ozawa K."/>
            <person name="Tanaka T."/>
            <person name="Matsuura S."/>
            <person name="Kawai J."/>
            <person name="Okazaki Y."/>
            <person name="Muramatsu M."/>
            <person name="Inoue Y."/>
            <person name="Kira A."/>
            <person name="Hayashizaki Y."/>
        </authorList>
    </citation>
    <scope>NUCLEOTIDE SEQUENCE</scope>
    <source>
        <strain evidence="1">C57BL/6J</strain>
        <tissue evidence="1">Corpus striatum</tissue>
    </source>
</reference>
<dbReference type="AlphaFoldDB" id="Q8BQN3"/>
<reference evidence="1" key="2">
    <citation type="journal article" date="2000" name="Genome Res.">
        <title>Normalization and subtraction of cap-trapper-selected cDNAs to prepare full-length cDNA libraries for rapid discovery of new genes.</title>
        <authorList>
            <person name="Carninci P."/>
            <person name="Shibata Y."/>
            <person name="Hayatsu N."/>
            <person name="Sugahara Y."/>
            <person name="Shibata K."/>
            <person name="Itoh M."/>
            <person name="Konno H."/>
            <person name="Okazaki Y."/>
            <person name="Muramatsu M."/>
            <person name="Hayashizaki Y."/>
        </authorList>
    </citation>
    <scope>NUCLEOTIDE SEQUENCE</scope>
    <source>
        <strain evidence="1">C57BL/6J</strain>
        <tissue evidence="1">Corpus striatum</tissue>
    </source>
</reference>
<sequence length="165" mass="18050">MLVSSVSHALMNIPEASLTRQSLTDALCSETLLSELQLTPTLPPPFLYLPALDNSPIPNWIAFTPWTVVFSEDPSPTGHALGYMLLILPTFLTNNLKNLAFFLPSALFLEAVKSSSLLTLFVFSNTHNIHHTHTHIAVKIAQQVKVLAPGLKTDMNLIPGAQLIL</sequence>
<reference evidence="1" key="4">
    <citation type="journal article" date="2001" name="Nature">
        <title>Functional annotation of a full-length mouse cDNA collection.</title>
        <authorList>
            <consortium name="The RIKEN Genome Exploration Research Group Phase II Team and the FANTOM Consortium"/>
        </authorList>
    </citation>
    <scope>NUCLEOTIDE SEQUENCE</scope>
    <source>
        <strain evidence="1">C57BL/6J</strain>
        <tissue evidence="1">Corpus striatum</tissue>
    </source>
</reference>
<proteinExistence type="evidence at transcript level"/>
<evidence type="ECO:0000313" key="2">
    <source>
        <dbReference type="MGI" id="MGI:2147728"/>
    </source>
</evidence>
<evidence type="ECO:0000313" key="1">
    <source>
        <dbReference type="EMBL" id="BAC33134.1"/>
    </source>
</evidence>
<dbReference type="EMBL" id="AK047713">
    <property type="protein sequence ID" value="BAC33134.1"/>
    <property type="molecule type" value="mRNA"/>
</dbReference>
<reference evidence="1" key="6">
    <citation type="journal article" date="2002" name="Nature">
        <title>Analysis of the mouse transcriptome based on functional annotation of 60,770 full-length cDNAs.</title>
        <authorList>
            <consortium name="The FANTOM Consortium and the RIKEN Genome Exploration Research Group Phase I and II Team"/>
        </authorList>
    </citation>
    <scope>NUCLEOTIDE SEQUENCE</scope>
    <source>
        <strain evidence="1">C57BL/6J</strain>
        <tissue evidence="1">Corpus striatum</tissue>
    </source>
</reference>
<organism evidence="1">
    <name type="scientific">Mus musculus</name>
    <name type="common">Mouse</name>
    <dbReference type="NCBI Taxonomy" id="10090"/>
    <lineage>
        <taxon>Eukaryota</taxon>
        <taxon>Metazoa</taxon>
        <taxon>Chordata</taxon>
        <taxon>Craniata</taxon>
        <taxon>Vertebrata</taxon>
        <taxon>Euteleostomi</taxon>
        <taxon>Mammalia</taxon>
        <taxon>Eutheria</taxon>
        <taxon>Euarchontoglires</taxon>
        <taxon>Glires</taxon>
        <taxon>Rodentia</taxon>
        <taxon>Myomorpha</taxon>
        <taxon>Muroidea</taxon>
        <taxon>Muridae</taxon>
        <taxon>Murinae</taxon>
        <taxon>Mus</taxon>
        <taxon>Mus</taxon>
    </lineage>
</organism>
<gene>
    <name evidence="2" type="primary">C030016D13Rik</name>
</gene>